<evidence type="ECO:0000256" key="2">
    <source>
        <dbReference type="SAM" id="Phobius"/>
    </source>
</evidence>
<keyword evidence="2" id="KW-0812">Transmembrane</keyword>
<evidence type="ECO:0000256" key="1">
    <source>
        <dbReference type="SAM" id="MobiDB-lite"/>
    </source>
</evidence>
<feature type="region of interest" description="Disordered" evidence="1">
    <location>
        <begin position="2034"/>
        <end position="2085"/>
    </location>
</feature>
<feature type="compositionally biased region" description="Polar residues" evidence="1">
    <location>
        <begin position="1351"/>
        <end position="1368"/>
    </location>
</feature>
<feature type="region of interest" description="Disordered" evidence="1">
    <location>
        <begin position="1349"/>
        <end position="1374"/>
    </location>
</feature>
<feature type="compositionally biased region" description="Polar residues" evidence="1">
    <location>
        <begin position="795"/>
        <end position="812"/>
    </location>
</feature>
<feature type="transmembrane region" description="Helical" evidence="2">
    <location>
        <begin position="110"/>
        <end position="131"/>
    </location>
</feature>
<gene>
    <name evidence="3" type="ORF">S7711_04946</name>
</gene>
<feature type="compositionally biased region" description="Polar residues" evidence="1">
    <location>
        <begin position="769"/>
        <end position="781"/>
    </location>
</feature>
<feature type="region of interest" description="Disordered" evidence="1">
    <location>
        <begin position="527"/>
        <end position="627"/>
    </location>
</feature>
<dbReference type="EMBL" id="KL648535">
    <property type="protein sequence ID" value="KEY69164.1"/>
    <property type="molecule type" value="Genomic_DNA"/>
</dbReference>
<feature type="region of interest" description="Disordered" evidence="1">
    <location>
        <begin position="1137"/>
        <end position="1197"/>
    </location>
</feature>
<feature type="compositionally biased region" description="Basic and acidic residues" evidence="1">
    <location>
        <begin position="576"/>
        <end position="585"/>
    </location>
</feature>
<keyword evidence="4" id="KW-1185">Reference proteome</keyword>
<feature type="compositionally biased region" description="Polar residues" evidence="1">
    <location>
        <begin position="1137"/>
        <end position="1146"/>
    </location>
</feature>
<feature type="transmembrane region" description="Helical" evidence="2">
    <location>
        <begin position="151"/>
        <end position="170"/>
    </location>
</feature>
<reference evidence="3 4" key="1">
    <citation type="journal article" date="2014" name="BMC Genomics">
        <title>Comparative genome sequencing reveals chemotype-specific gene clusters in the toxigenic black mold Stachybotrys.</title>
        <authorList>
            <person name="Semeiks J."/>
            <person name="Borek D."/>
            <person name="Otwinowski Z."/>
            <person name="Grishin N.V."/>
        </authorList>
    </citation>
    <scope>NUCLEOTIDE SEQUENCE [LARGE SCALE GENOMIC DNA]</scope>
    <source>
        <strain evidence="4">CBS 109288 / IBT 7711</strain>
    </source>
</reference>
<feature type="compositionally biased region" description="Basic and acidic residues" evidence="1">
    <location>
        <begin position="2045"/>
        <end position="2055"/>
    </location>
</feature>
<feature type="region of interest" description="Disordered" evidence="1">
    <location>
        <begin position="1226"/>
        <end position="1264"/>
    </location>
</feature>
<feature type="transmembrane region" description="Helical" evidence="2">
    <location>
        <begin position="6"/>
        <end position="31"/>
    </location>
</feature>
<feature type="region of interest" description="Disordered" evidence="1">
    <location>
        <begin position="750"/>
        <end position="781"/>
    </location>
</feature>
<dbReference type="HOGENOM" id="CLU_000817_0_0_1"/>
<feature type="region of interest" description="Disordered" evidence="1">
    <location>
        <begin position="795"/>
        <end position="844"/>
    </location>
</feature>
<feature type="transmembrane region" description="Helical" evidence="2">
    <location>
        <begin position="43"/>
        <end position="64"/>
    </location>
</feature>
<evidence type="ECO:0000313" key="4">
    <source>
        <dbReference type="Proteomes" id="UP000028045"/>
    </source>
</evidence>
<feature type="compositionally biased region" description="Polar residues" evidence="1">
    <location>
        <begin position="2057"/>
        <end position="2085"/>
    </location>
</feature>
<feature type="transmembrane region" description="Helical" evidence="2">
    <location>
        <begin position="182"/>
        <end position="202"/>
    </location>
</feature>
<keyword evidence="2" id="KW-1133">Transmembrane helix</keyword>
<name>A0A084AV35_STACB</name>
<feature type="region of interest" description="Disordered" evidence="1">
    <location>
        <begin position="1471"/>
        <end position="1494"/>
    </location>
</feature>
<organism evidence="3 4">
    <name type="scientific">Stachybotrys chartarum (strain CBS 109288 / IBT 7711)</name>
    <name type="common">Toxic black mold</name>
    <name type="synonym">Stilbospora chartarum</name>
    <dbReference type="NCBI Taxonomy" id="1280523"/>
    <lineage>
        <taxon>Eukaryota</taxon>
        <taxon>Fungi</taxon>
        <taxon>Dikarya</taxon>
        <taxon>Ascomycota</taxon>
        <taxon>Pezizomycotina</taxon>
        <taxon>Sordariomycetes</taxon>
        <taxon>Hypocreomycetidae</taxon>
        <taxon>Hypocreales</taxon>
        <taxon>Stachybotryaceae</taxon>
        <taxon>Stachybotrys</taxon>
    </lineage>
</organism>
<keyword evidence="2" id="KW-0472">Membrane</keyword>
<sequence>MSGAPTVAALSAAFTFGILLNAASGAAFIWIKTHGSAILRDGSRLVLAIFLIAATLWAQVAFAATLVEPFANLSCQVAIAIASSFDQIARIALEQFLVWSLQRDAKLSPAAILFQIGIVGRFGLAVGFVAVQRPQFVPVCLTSTSSLPLGLAIIIFDGVFVAGLFIWALVNGLREEGPNAKALFSTIAGLGIWTATSAPMILGIQSIDMIARTVIPATGILLAFHDKLTISRVTLLQSSAERAGPNDSEASRAIPSRDLHNRADSNATSYYAPSRYEDLKAEAAATAYPVNTANGMLPSITGPVPGQAMAGVGGLPVTGQLFPPIREQQAPALRQAPRSANQIPVKNLRNKQGKLLISEPILNNSSAQNPLNKIPTVDLATAAKNDKERRAVLPNPLAANLLGSRPAPQPPVMSAEQMAQRYQNVQRRDVGGGAATKTVLTPIPEPTPVGSSSSAQFSPGIEEVRRRSPRQPSAGFAGGNLAPRTLGFPQLNIPATNARVGLTIFPPPRSPLRPSSSLSPVALNLSKTIRSDGSKQAKPVTPTPGKEMITTSLKSPTQPPAQPTVGQPVAARARHTSADKSRETLLLRSGSVNQTIRPSRQASQTSSNGPPVPAKTPTQSRPAVGLPSNPKIQALRLLEKENGIPRQQTVMLVSNIEYNDPMAVQSIVSGALEKPSGLAIPPAPITAPLLHRPRPIPRQPSVDRPIFPSELSPRVWANNAAQLPHHPQRPYHGRSLSAGSVLSKKSILNSTAGSPTQLPPLPPLPMTMGNPSRPQPNNTKSMTFDEKMELLYQGNPTSAASTPKNSRPSTISRPEVPRIPSFYQNPQSSVLSPEPAGSSIKIVGDKPGSSSIPLASAVNVAGALPPQPDMPLMSSKFSQTTYQSPREESKSWLALDMVQNRPSFEGTRRQSSPLLPLDYYRSSSILSNGKTREDDDATTHWGSLHSPAEPINVQKAKEIAIPALPQPAVTSPELPVASVQAPSSPAMSEDGTEVFTVMLDSSTEYATTPRESSLLNVHNMGGGIVASGWHRRVGDDCPAFSTRKNAMGSRKMPPPTPLALHRPKVPMVIEAEPSPLESPEHALAMIQAQLQNLDEPNNRESASSQQQQRMTLLANLELEMGMQEDQWQQLRTNIGRDSTSTLSSIPSRDRGSGLVATVPDVAEEPLLKNMMQRRRSSRRSRMKAQGKSPASQRRRQEEGDLYMEQLEMQALVSAKSGTRMSYLVVQPTSHGPWGSPTPPESEESESESEALPIEIDRRTTQPAAASLWRPAPMLEKSTSVSVSALWMPANLATDLFSHIDTPPQSRGKSLPKTALEPLVIESSQLWRSPARSKAAASAANGLWKAAWTPRVTASPQKPKQVKSVQRPLTQRPPRRSKRITMLPDILESPTPLPDKRGTLGIFQFPWGELSDVPTVQARLPTFGAMPGTMTTGRSSMLPSMGPIIPVDPVALAAEQFDQSNYSTSYFDDYEEEDDGDNFSDWEMQASDDGRDEDDFDETTLWEIASLLKADNIPSRESLFPGFDSDNDRVSVLSAASSMPRADSLIEPDVSETLWEEEDGEVPKHDSIPMVLDLESFPSPPRAIPLLWEDASPAQAGSIGLPQPATSEWEAYCDMEKIPRVPTARPSQESTITSRSMWSLISNPARVDGPGLLWASGKVASQPDATLWLQPPPVSVPALGLSQSDRWTAYANLPQQPRAVRVKSENASPFVVESTTLWSTSDRSGITRHNDWLRASAEKPSARPQSAPTLWAPSVSSAAKSSYGLPQVDTEAWEAYLTSVPSINRSRLYSADPAVIQTSGLWSAQKEAKMRTKATSLWAGQSDLIADEPEVSVEAISQQPPTNAEIVSSLGMWVSSLVDEEEKSEGLFDAGHKRSVFRTTRQEPAALELRRKHRPDYPVTLPELESSTLWTVKSENQVSRSWLDMPTHVEVPHTNPSTQLEIAEATSEEIIRGPVQRPYRPIFEYPGDWDAALREATNTSYQSDIMVVWNVRLAAATSGQWDAALQEAIRAGQPARPAAAESDWAHALAEAIQASRVDADESVPSIHDDSSERGSDWDQVSQNDSADSLSTANDEDSSVYSTDLSEQGGTANNKLYLWASTSAKPQKPKSNLWQRPIPAEHDQAQRMGLEEAARSPRIPSVGRKVGRVLDSHLLFLEYSRQGLWNSEHDGAQGAGEQHIDWLLRVQASL</sequence>
<feature type="region of interest" description="Disordered" evidence="1">
    <location>
        <begin position="438"/>
        <end position="458"/>
    </location>
</feature>
<dbReference type="OrthoDB" id="5370537at2759"/>
<evidence type="ECO:0000313" key="3">
    <source>
        <dbReference type="EMBL" id="KEY69164.1"/>
    </source>
</evidence>
<dbReference type="Proteomes" id="UP000028045">
    <property type="component" value="Unassembled WGS sequence"/>
</dbReference>
<protein>
    <submittedName>
        <fullName evidence="3">Uncharacterized protein</fullName>
    </submittedName>
</protein>
<accession>A0A084AV35</accession>
<feature type="compositionally biased region" description="Basic residues" evidence="1">
    <location>
        <begin position="1171"/>
        <end position="1184"/>
    </location>
</feature>
<feature type="compositionally biased region" description="Polar residues" evidence="1">
    <location>
        <begin position="590"/>
        <end position="609"/>
    </location>
</feature>
<proteinExistence type="predicted"/>
<feature type="compositionally biased region" description="Polar residues" evidence="1">
    <location>
        <begin position="822"/>
        <end position="831"/>
    </location>
</feature>